<proteinExistence type="predicted"/>
<dbReference type="AlphaFoldDB" id="A0A7Y2Q0C8"/>
<dbReference type="InterPro" id="IPR023849">
    <property type="entry name" value="TQXA_dom"/>
</dbReference>
<evidence type="ECO:0000256" key="1">
    <source>
        <dbReference type="ARBA" id="ARBA00022801"/>
    </source>
</evidence>
<dbReference type="NCBIfam" id="TIGR03934">
    <property type="entry name" value="TQXA_dom"/>
    <property type="match status" value="2"/>
</dbReference>
<feature type="region of interest" description="Disordered" evidence="2">
    <location>
        <begin position="542"/>
        <end position="569"/>
    </location>
</feature>
<comment type="caution">
    <text evidence="5">The sequence shown here is derived from an EMBL/GenBank/DDBJ whole genome shotgun (WGS) entry which is preliminary data.</text>
</comment>
<evidence type="ECO:0000313" key="5">
    <source>
        <dbReference type="EMBL" id="NNH05426.1"/>
    </source>
</evidence>
<dbReference type="Pfam" id="PF08341">
    <property type="entry name" value="TED"/>
    <property type="match status" value="2"/>
</dbReference>
<feature type="compositionally biased region" description="Polar residues" evidence="2">
    <location>
        <begin position="543"/>
        <end position="566"/>
    </location>
</feature>
<dbReference type="Gene3D" id="1.10.150.480">
    <property type="match status" value="1"/>
</dbReference>
<dbReference type="GO" id="GO:0005975">
    <property type="term" value="P:carbohydrate metabolic process"/>
    <property type="evidence" value="ECO:0007669"/>
    <property type="project" value="InterPro"/>
</dbReference>
<dbReference type="InterPro" id="IPR036573">
    <property type="entry name" value="CBM_sf_5/12"/>
</dbReference>
<dbReference type="Proteomes" id="UP000543598">
    <property type="component" value="Unassembled WGS sequence"/>
</dbReference>
<dbReference type="GO" id="GO:0004553">
    <property type="term" value="F:hydrolase activity, hydrolyzing O-glycosyl compounds"/>
    <property type="evidence" value="ECO:0007669"/>
    <property type="project" value="InterPro"/>
</dbReference>
<dbReference type="InterPro" id="IPR006311">
    <property type="entry name" value="TAT_signal"/>
</dbReference>
<dbReference type="SUPFAM" id="SSF51055">
    <property type="entry name" value="Carbohydrate binding domain"/>
    <property type="match status" value="2"/>
</dbReference>
<dbReference type="Gene3D" id="2.10.10.20">
    <property type="entry name" value="Carbohydrate-binding module superfamily 5/12"/>
    <property type="match status" value="2"/>
</dbReference>
<feature type="domain" description="Chitin-binding type-3" evidence="4">
    <location>
        <begin position="786"/>
        <end position="830"/>
    </location>
</feature>
<dbReference type="EMBL" id="JABEMB010000050">
    <property type="protein sequence ID" value="NNH05426.1"/>
    <property type="molecule type" value="Genomic_DNA"/>
</dbReference>
<dbReference type="GO" id="GO:0030246">
    <property type="term" value="F:carbohydrate binding"/>
    <property type="evidence" value="ECO:0007669"/>
    <property type="project" value="InterPro"/>
</dbReference>
<dbReference type="InterPro" id="IPR013552">
    <property type="entry name" value="Thioester_dom"/>
</dbReference>
<protein>
    <submittedName>
        <fullName evidence="5">Cys-Gln thioester bond-forming surface protein</fullName>
    </submittedName>
</protein>
<dbReference type="InterPro" id="IPR003610">
    <property type="entry name" value="CBM5/12"/>
</dbReference>
<dbReference type="SMART" id="SM00495">
    <property type="entry name" value="ChtBD3"/>
    <property type="match status" value="2"/>
</dbReference>
<feature type="domain" description="Chitin-binding type-3" evidence="4">
    <location>
        <begin position="841"/>
        <end position="885"/>
    </location>
</feature>
<dbReference type="CDD" id="cd12215">
    <property type="entry name" value="ChiC_BD"/>
    <property type="match status" value="2"/>
</dbReference>
<feature type="chain" id="PRO_5031012536" evidence="3">
    <location>
        <begin position="42"/>
        <end position="886"/>
    </location>
</feature>
<name>A0A7Y2Q0C8_9MICO</name>
<sequence length="886" mass="92188">MPETRLPRRASAAPRRIALASLTAVAVAAASALVAVPAATAAVGDSYKYYGSYVSASVRLAAPDAGTFSARSYALQGQSGAASTSGDYSVDFHGTPPANNNDYVQAEWAEPLLPAVAVEARGEVEWILKNSYPVVDTSRLRDAIRASDPSFPQGYFSESEAVAGTQAAIWHLTDGVDLDLANTSPNTDRVKKLYAWLLANADGAPATTGAAPRLDVISDGGRTAFSLEPGGAAGPFTVASSTPVTLTVKGDAARIVDASGSALTGTLPADTVFYVQPTSSPALPGSATVTATGQSVTTTVLRAAKGSHNVAPYAPRETLAQLSSTTQKATDTQAVSWTIDQTSAGSFDPDGAATERTYNYYRPGVLSATLERISFTDGTTTETDLLGIQGSGSTASADVYSADFATTTAAEAQTGWRGPALRDNSRLAEVPWTADAAGELTWILQHSYPTLSTSKLTAALADRRDANTGDIKNWEAIAATQAAIWHYTDGKDLDTTRYLDPVSETTATTDAGAPAIDFAFAVPVELRDYAVTSLGSADAPTSWKLQRSSDGGQTWTDVSSSATTHTFAGPGTKRTVLGASATYGGYRDYRLVVTDGRSAEQPVDIADVHFDGFGVFGSQPNDVYREYANNEDVVAAYEYLLEGANAEGPAALPAAPSVSLAGAQTSFETTKTPAAVGPFTLEGSTSARVAVAGADGVAVRTAADATDAEQLVLDAGESFWVFPGANRSAELTVTADGSAVNAVSVRGICVDGEERPALLQLGVASSHANASLAISLTPAAEPVPQAPAWDSRTVYTGGENVSYDGRLFRAQWWTQGDVPGSTPWGSWTEIASPVDTSEGAAPAWASSTVYTGGETVAFQGSLWIAQWWTRNQEPGASEWGPWTRVS</sequence>
<dbReference type="PROSITE" id="PS51318">
    <property type="entry name" value="TAT"/>
    <property type="match status" value="1"/>
</dbReference>
<evidence type="ECO:0000256" key="3">
    <source>
        <dbReference type="SAM" id="SignalP"/>
    </source>
</evidence>
<keyword evidence="3" id="KW-0732">Signal</keyword>
<dbReference type="RefSeq" id="WP_167035087.1">
    <property type="nucleotide sequence ID" value="NZ_BAAANA010000002.1"/>
</dbReference>
<evidence type="ECO:0000259" key="4">
    <source>
        <dbReference type="SMART" id="SM00495"/>
    </source>
</evidence>
<keyword evidence="6" id="KW-1185">Reference proteome</keyword>
<evidence type="ECO:0000256" key="2">
    <source>
        <dbReference type="SAM" id="MobiDB-lite"/>
    </source>
</evidence>
<gene>
    <name evidence="5" type="ORF">HLA99_16410</name>
</gene>
<dbReference type="GO" id="GO:0005576">
    <property type="term" value="C:extracellular region"/>
    <property type="evidence" value="ECO:0007669"/>
    <property type="project" value="InterPro"/>
</dbReference>
<reference evidence="5 6" key="1">
    <citation type="submission" date="2020-05" db="EMBL/GenBank/DDBJ databases">
        <title>MicrobeNet Type strains.</title>
        <authorList>
            <person name="Nicholson A.C."/>
        </authorList>
    </citation>
    <scope>NUCLEOTIDE SEQUENCE [LARGE SCALE GENOMIC DNA]</scope>
    <source>
        <strain evidence="5 6">JCM 14282</strain>
    </source>
</reference>
<accession>A0A7Y2Q0C8</accession>
<keyword evidence="1" id="KW-0378">Hydrolase</keyword>
<dbReference type="Pfam" id="PF02839">
    <property type="entry name" value="CBM_5_12"/>
    <property type="match status" value="2"/>
</dbReference>
<feature type="signal peptide" evidence="3">
    <location>
        <begin position="1"/>
        <end position="41"/>
    </location>
</feature>
<organism evidence="5 6">
    <name type="scientific">Microbacterium ulmi</name>
    <dbReference type="NCBI Taxonomy" id="179095"/>
    <lineage>
        <taxon>Bacteria</taxon>
        <taxon>Bacillati</taxon>
        <taxon>Actinomycetota</taxon>
        <taxon>Actinomycetes</taxon>
        <taxon>Micrococcales</taxon>
        <taxon>Microbacteriaceae</taxon>
        <taxon>Microbacterium</taxon>
    </lineage>
</organism>
<evidence type="ECO:0000313" key="6">
    <source>
        <dbReference type="Proteomes" id="UP000543598"/>
    </source>
</evidence>